<evidence type="ECO:0000313" key="9">
    <source>
        <dbReference type="EMBL" id="GAA4325872.1"/>
    </source>
</evidence>
<feature type="transmembrane region" description="Helical" evidence="7">
    <location>
        <begin position="208"/>
        <end position="227"/>
    </location>
</feature>
<feature type="transmembrane region" description="Helical" evidence="7">
    <location>
        <begin position="338"/>
        <end position="357"/>
    </location>
</feature>
<feature type="transmembrane region" description="Helical" evidence="7">
    <location>
        <begin position="88"/>
        <end position="108"/>
    </location>
</feature>
<evidence type="ECO:0000313" key="10">
    <source>
        <dbReference type="Proteomes" id="UP001501671"/>
    </source>
</evidence>
<feature type="transmembrane region" description="Helical" evidence="7">
    <location>
        <begin position="309"/>
        <end position="326"/>
    </location>
</feature>
<keyword evidence="3" id="KW-1003">Cell membrane</keyword>
<keyword evidence="10" id="KW-1185">Reference proteome</keyword>
<sequence length="481" mass="50597">MNSHANPSAAARPAAAGRSSTWIALLVAVAFFMENLDGTVITTAVPQMAASFGVQPVDLDIGISAYLLALGVFIPCSGWVSERLGARTVFTAAMAVFTVSSLLCGFAQELSQFVALRVLQGVGGAMMVPVGRLVVLNSTPKEKLINAIATLTWPALVAPVLGPPVGGFITTYASWRWIFYLNLPIGLAAMAAALALIPNDRAAVRRPFDWPGFLLGGTALFSLLWAVEQVGGAQAAWGRAALFFALGAALLAGCVVHLRRAANPMIDLSVLKVPTFVVTIAGGSLFRMTVGATAFLLPVMFQAGFGLDAFHAGLLMIAIFGGNLVIKPATTPLLRRFGFRRVLLVNGVLNAAALLTYACMSPATPVPLIATLLFIGGVSRSIHFTGLNTLAFADVPDNRMRPANTLFSTAFQLMMGMGVALGALAARGAHWLNGLTGMDALPAMDYRLAFVVLAVLSLLSLADAWRLPPDAGDHVARRRAR</sequence>
<evidence type="ECO:0000256" key="3">
    <source>
        <dbReference type="ARBA" id="ARBA00022475"/>
    </source>
</evidence>
<dbReference type="InterPro" id="IPR036259">
    <property type="entry name" value="MFS_trans_sf"/>
</dbReference>
<feature type="transmembrane region" description="Helical" evidence="7">
    <location>
        <begin position="114"/>
        <end position="135"/>
    </location>
</feature>
<feature type="transmembrane region" description="Helical" evidence="7">
    <location>
        <begin position="177"/>
        <end position="196"/>
    </location>
</feature>
<keyword evidence="6 7" id="KW-0472">Membrane</keyword>
<evidence type="ECO:0000256" key="4">
    <source>
        <dbReference type="ARBA" id="ARBA00022692"/>
    </source>
</evidence>
<comment type="subcellular location">
    <subcellularLocation>
        <location evidence="1">Cell membrane</location>
        <topology evidence="1">Multi-pass membrane protein</topology>
    </subcellularLocation>
</comment>
<evidence type="ECO:0000256" key="7">
    <source>
        <dbReference type="SAM" id="Phobius"/>
    </source>
</evidence>
<evidence type="ECO:0000256" key="5">
    <source>
        <dbReference type="ARBA" id="ARBA00022989"/>
    </source>
</evidence>
<name>A0ABP8GKA1_9BURK</name>
<reference evidence="10" key="1">
    <citation type="journal article" date="2019" name="Int. J. Syst. Evol. Microbiol.">
        <title>The Global Catalogue of Microorganisms (GCM) 10K type strain sequencing project: providing services to taxonomists for standard genome sequencing and annotation.</title>
        <authorList>
            <consortium name="The Broad Institute Genomics Platform"/>
            <consortium name="The Broad Institute Genome Sequencing Center for Infectious Disease"/>
            <person name="Wu L."/>
            <person name="Ma J."/>
        </authorList>
    </citation>
    <scope>NUCLEOTIDE SEQUENCE [LARGE SCALE GENOMIC DNA]</scope>
    <source>
        <strain evidence="10">JCM 17666</strain>
    </source>
</reference>
<accession>A0ABP8GKA1</accession>
<dbReference type="EMBL" id="BAABFO010000003">
    <property type="protein sequence ID" value="GAA4325872.1"/>
    <property type="molecule type" value="Genomic_DNA"/>
</dbReference>
<dbReference type="PANTHER" id="PTHR42718:SF46">
    <property type="entry name" value="BLR6921 PROTEIN"/>
    <property type="match status" value="1"/>
</dbReference>
<dbReference type="RefSeq" id="WP_345246700.1">
    <property type="nucleotide sequence ID" value="NZ_BAABFO010000003.1"/>
</dbReference>
<evidence type="ECO:0000256" key="6">
    <source>
        <dbReference type="ARBA" id="ARBA00023136"/>
    </source>
</evidence>
<feature type="domain" description="Major facilitator superfamily (MFS) profile" evidence="8">
    <location>
        <begin position="23"/>
        <end position="472"/>
    </location>
</feature>
<feature type="transmembrane region" description="Helical" evidence="7">
    <location>
        <begin position="61"/>
        <end position="81"/>
    </location>
</feature>
<feature type="transmembrane region" description="Helical" evidence="7">
    <location>
        <begin position="446"/>
        <end position="465"/>
    </location>
</feature>
<dbReference type="Pfam" id="PF07690">
    <property type="entry name" value="MFS_1"/>
    <property type="match status" value="1"/>
</dbReference>
<keyword evidence="5 7" id="KW-1133">Transmembrane helix</keyword>
<dbReference type="InterPro" id="IPR020846">
    <property type="entry name" value="MFS_dom"/>
</dbReference>
<feature type="transmembrane region" description="Helical" evidence="7">
    <location>
        <begin position="239"/>
        <end position="258"/>
    </location>
</feature>
<evidence type="ECO:0000256" key="2">
    <source>
        <dbReference type="ARBA" id="ARBA00022448"/>
    </source>
</evidence>
<dbReference type="Gene3D" id="1.20.1720.10">
    <property type="entry name" value="Multidrug resistance protein D"/>
    <property type="match status" value="1"/>
</dbReference>
<protein>
    <submittedName>
        <fullName evidence="9">MFS transporter</fullName>
    </submittedName>
</protein>
<evidence type="ECO:0000256" key="1">
    <source>
        <dbReference type="ARBA" id="ARBA00004651"/>
    </source>
</evidence>
<evidence type="ECO:0000259" key="8">
    <source>
        <dbReference type="PROSITE" id="PS50850"/>
    </source>
</evidence>
<keyword evidence="2" id="KW-0813">Transport</keyword>
<keyword evidence="4 7" id="KW-0812">Transmembrane</keyword>
<feature type="transmembrane region" description="Helical" evidence="7">
    <location>
        <begin position="369"/>
        <end position="393"/>
    </location>
</feature>
<dbReference type="PROSITE" id="PS50850">
    <property type="entry name" value="MFS"/>
    <property type="match status" value="1"/>
</dbReference>
<proteinExistence type="predicted"/>
<dbReference type="Proteomes" id="UP001501671">
    <property type="component" value="Unassembled WGS sequence"/>
</dbReference>
<organism evidence="9 10">
    <name type="scientific">Pigmentiphaga soli</name>
    <dbReference type="NCBI Taxonomy" id="1007095"/>
    <lineage>
        <taxon>Bacteria</taxon>
        <taxon>Pseudomonadati</taxon>
        <taxon>Pseudomonadota</taxon>
        <taxon>Betaproteobacteria</taxon>
        <taxon>Burkholderiales</taxon>
        <taxon>Alcaligenaceae</taxon>
        <taxon>Pigmentiphaga</taxon>
    </lineage>
</organism>
<comment type="caution">
    <text evidence="9">The sequence shown here is derived from an EMBL/GenBank/DDBJ whole genome shotgun (WGS) entry which is preliminary data.</text>
</comment>
<feature type="transmembrane region" description="Helical" evidence="7">
    <location>
        <begin position="270"/>
        <end position="297"/>
    </location>
</feature>
<dbReference type="SUPFAM" id="SSF103473">
    <property type="entry name" value="MFS general substrate transporter"/>
    <property type="match status" value="1"/>
</dbReference>
<feature type="transmembrane region" description="Helical" evidence="7">
    <location>
        <begin position="405"/>
        <end position="426"/>
    </location>
</feature>
<dbReference type="Gene3D" id="1.20.1250.20">
    <property type="entry name" value="MFS general substrate transporter like domains"/>
    <property type="match status" value="1"/>
</dbReference>
<dbReference type="InterPro" id="IPR011701">
    <property type="entry name" value="MFS"/>
</dbReference>
<feature type="transmembrane region" description="Helical" evidence="7">
    <location>
        <begin position="21"/>
        <end position="41"/>
    </location>
</feature>
<gene>
    <name evidence="9" type="ORF">GCM10023144_08650</name>
</gene>
<feature type="transmembrane region" description="Helical" evidence="7">
    <location>
        <begin position="144"/>
        <end position="165"/>
    </location>
</feature>
<dbReference type="PANTHER" id="PTHR42718">
    <property type="entry name" value="MAJOR FACILITATOR SUPERFAMILY MULTIDRUG TRANSPORTER MFSC"/>
    <property type="match status" value="1"/>
</dbReference>